<evidence type="ECO:0000256" key="3">
    <source>
        <dbReference type="ARBA" id="ARBA00048461"/>
    </source>
</evidence>
<dbReference type="InParanoid" id="A0A2J6T997"/>
<keyword evidence="7" id="KW-1185">Reference proteome</keyword>
<feature type="chain" id="PRO_5014327166" evidence="4">
    <location>
        <begin position="27"/>
        <end position="307"/>
    </location>
</feature>
<sequence>MHQLASSHRTASLFLATVFLFAGAIAAPVIIPRQSITVLSASQISTYKPYTYFASTGYCSAAVTKAWNCGANCNANAGFEWVASGGDGDNIQYWFVGYSPTLEEIIVSHQGTDTSALLPVLTDADIDQVNLDSAHFPGISSSVKVHDGFANAQLKAAESVLAAVNTALSKYPTTKVTLVGHSLGAAISLLDSVYLPLHLPSTITYKTITYGMPRVGNQEFANYVDGNTHIHLTHINNKEDPVPVLPPLFLGYIQPAGEIHIQDSNAWDNCPGQDNGSDKCSTGDVPTIFEWDVSNHDGPYDGVSMGC</sequence>
<evidence type="ECO:0000313" key="6">
    <source>
        <dbReference type="EMBL" id="PMD59604.1"/>
    </source>
</evidence>
<dbReference type="Gene3D" id="3.40.50.1820">
    <property type="entry name" value="alpha/beta hydrolase"/>
    <property type="match status" value="1"/>
</dbReference>
<dbReference type="Pfam" id="PF01764">
    <property type="entry name" value="Lipase_3"/>
    <property type="match status" value="1"/>
</dbReference>
<reference evidence="6 7" key="1">
    <citation type="submission" date="2016-04" db="EMBL/GenBank/DDBJ databases">
        <title>A degradative enzymes factory behind the ericoid mycorrhizal symbiosis.</title>
        <authorList>
            <consortium name="DOE Joint Genome Institute"/>
            <person name="Martino E."/>
            <person name="Morin E."/>
            <person name="Grelet G."/>
            <person name="Kuo A."/>
            <person name="Kohler A."/>
            <person name="Daghino S."/>
            <person name="Barry K."/>
            <person name="Choi C."/>
            <person name="Cichocki N."/>
            <person name="Clum A."/>
            <person name="Copeland A."/>
            <person name="Hainaut M."/>
            <person name="Haridas S."/>
            <person name="Labutti K."/>
            <person name="Lindquist E."/>
            <person name="Lipzen A."/>
            <person name="Khouja H.-R."/>
            <person name="Murat C."/>
            <person name="Ohm R."/>
            <person name="Olson A."/>
            <person name="Spatafora J."/>
            <person name="Veneault-Fourrey C."/>
            <person name="Henrissat B."/>
            <person name="Grigoriev I."/>
            <person name="Martin F."/>
            <person name="Perotto S."/>
        </authorList>
    </citation>
    <scope>NUCLEOTIDE SEQUENCE [LARGE SCALE GENOMIC DNA]</scope>
    <source>
        <strain evidence="6 7">E</strain>
    </source>
</reference>
<dbReference type="GeneID" id="36582926"/>
<dbReference type="RefSeq" id="XP_024736508.1">
    <property type="nucleotide sequence ID" value="XM_024874846.1"/>
</dbReference>
<dbReference type="InterPro" id="IPR051218">
    <property type="entry name" value="Sec_MonoDiacylglyc_Lipase"/>
</dbReference>
<dbReference type="GO" id="GO:0006629">
    <property type="term" value="P:lipid metabolic process"/>
    <property type="evidence" value="ECO:0007669"/>
    <property type="project" value="InterPro"/>
</dbReference>
<feature type="signal peptide" evidence="4">
    <location>
        <begin position="1"/>
        <end position="26"/>
    </location>
</feature>
<evidence type="ECO:0000256" key="2">
    <source>
        <dbReference type="ARBA" id="ARBA00047591"/>
    </source>
</evidence>
<dbReference type="PANTHER" id="PTHR45856:SF25">
    <property type="entry name" value="FUNGAL LIPASE-LIKE DOMAIN-CONTAINING PROTEIN"/>
    <property type="match status" value="1"/>
</dbReference>
<gene>
    <name evidence="6" type="ORF">K444DRAFT_529818</name>
</gene>
<dbReference type="PANTHER" id="PTHR45856">
    <property type="entry name" value="ALPHA/BETA-HYDROLASES SUPERFAMILY PROTEIN"/>
    <property type="match status" value="1"/>
</dbReference>
<name>A0A2J6T997_9HELO</name>
<dbReference type="AlphaFoldDB" id="A0A2J6T997"/>
<keyword evidence="4" id="KW-0732">Signal</keyword>
<keyword evidence="6" id="KW-0378">Hydrolase</keyword>
<dbReference type="InterPro" id="IPR029058">
    <property type="entry name" value="AB_hydrolase_fold"/>
</dbReference>
<evidence type="ECO:0000259" key="5">
    <source>
        <dbReference type="Pfam" id="PF01764"/>
    </source>
</evidence>
<dbReference type="InterPro" id="IPR002921">
    <property type="entry name" value="Fungal_lipase-type"/>
</dbReference>
<dbReference type="STRING" id="1095630.A0A2J6T997"/>
<organism evidence="6 7">
    <name type="scientific">Hyaloscypha bicolor E</name>
    <dbReference type="NCBI Taxonomy" id="1095630"/>
    <lineage>
        <taxon>Eukaryota</taxon>
        <taxon>Fungi</taxon>
        <taxon>Dikarya</taxon>
        <taxon>Ascomycota</taxon>
        <taxon>Pezizomycotina</taxon>
        <taxon>Leotiomycetes</taxon>
        <taxon>Helotiales</taxon>
        <taxon>Hyaloscyphaceae</taxon>
        <taxon>Hyaloscypha</taxon>
        <taxon>Hyaloscypha bicolor</taxon>
    </lineage>
</organism>
<dbReference type="CDD" id="cd00519">
    <property type="entry name" value="Lipase_3"/>
    <property type="match status" value="1"/>
</dbReference>
<comment type="similarity">
    <text evidence="1">Belongs to the AB hydrolase superfamily. Lipase family. Class 3 subfamily.</text>
</comment>
<proteinExistence type="inferred from homology"/>
<evidence type="ECO:0000313" key="7">
    <source>
        <dbReference type="Proteomes" id="UP000235371"/>
    </source>
</evidence>
<dbReference type="OrthoDB" id="426718at2759"/>
<feature type="domain" description="Fungal lipase-type" evidence="5">
    <location>
        <begin position="107"/>
        <end position="248"/>
    </location>
</feature>
<dbReference type="EMBL" id="KZ613813">
    <property type="protein sequence ID" value="PMD59604.1"/>
    <property type="molecule type" value="Genomic_DNA"/>
</dbReference>
<dbReference type="SUPFAM" id="SSF53474">
    <property type="entry name" value="alpha/beta-Hydrolases"/>
    <property type="match status" value="1"/>
</dbReference>
<evidence type="ECO:0000256" key="1">
    <source>
        <dbReference type="ARBA" id="ARBA00043996"/>
    </source>
</evidence>
<evidence type="ECO:0000256" key="4">
    <source>
        <dbReference type="SAM" id="SignalP"/>
    </source>
</evidence>
<comment type="catalytic activity">
    <reaction evidence="2">
        <text>a diacylglycerol + H2O = a monoacylglycerol + a fatty acid + H(+)</text>
        <dbReference type="Rhea" id="RHEA:32731"/>
        <dbReference type="ChEBI" id="CHEBI:15377"/>
        <dbReference type="ChEBI" id="CHEBI:15378"/>
        <dbReference type="ChEBI" id="CHEBI:17408"/>
        <dbReference type="ChEBI" id="CHEBI:18035"/>
        <dbReference type="ChEBI" id="CHEBI:28868"/>
    </reaction>
</comment>
<dbReference type="GO" id="GO:0016787">
    <property type="term" value="F:hydrolase activity"/>
    <property type="evidence" value="ECO:0007669"/>
    <property type="project" value="UniProtKB-KW"/>
</dbReference>
<comment type="catalytic activity">
    <reaction evidence="3">
        <text>a monoacylglycerol + H2O = glycerol + a fatty acid + H(+)</text>
        <dbReference type="Rhea" id="RHEA:15245"/>
        <dbReference type="ChEBI" id="CHEBI:15377"/>
        <dbReference type="ChEBI" id="CHEBI:15378"/>
        <dbReference type="ChEBI" id="CHEBI:17408"/>
        <dbReference type="ChEBI" id="CHEBI:17754"/>
        <dbReference type="ChEBI" id="CHEBI:28868"/>
    </reaction>
</comment>
<dbReference type="Proteomes" id="UP000235371">
    <property type="component" value="Unassembled WGS sequence"/>
</dbReference>
<accession>A0A2J6T997</accession>
<protein>
    <submittedName>
        <fullName evidence="6">Alpha/beta-hydrolase</fullName>
    </submittedName>
</protein>